<keyword evidence="6" id="KW-1185">Reference proteome</keyword>
<dbReference type="InterPro" id="IPR003690">
    <property type="entry name" value="MTERF"/>
</dbReference>
<dbReference type="Pfam" id="PF02536">
    <property type="entry name" value="mTERF"/>
    <property type="match status" value="3"/>
</dbReference>
<organism evidence="4">
    <name type="scientific">Daucus carota subsp. sativus</name>
    <name type="common">Carrot</name>
    <dbReference type="NCBI Taxonomy" id="79200"/>
    <lineage>
        <taxon>Eukaryota</taxon>
        <taxon>Viridiplantae</taxon>
        <taxon>Streptophyta</taxon>
        <taxon>Embryophyta</taxon>
        <taxon>Tracheophyta</taxon>
        <taxon>Spermatophyta</taxon>
        <taxon>Magnoliopsida</taxon>
        <taxon>eudicotyledons</taxon>
        <taxon>Gunneridae</taxon>
        <taxon>Pentapetalae</taxon>
        <taxon>asterids</taxon>
        <taxon>campanulids</taxon>
        <taxon>Apiales</taxon>
        <taxon>Apiaceae</taxon>
        <taxon>Apioideae</taxon>
        <taxon>Scandiceae</taxon>
        <taxon>Daucinae</taxon>
        <taxon>Daucus</taxon>
        <taxon>Daucus sect. Daucus</taxon>
    </lineage>
</organism>
<accession>A0A166FWK5</accession>
<keyword evidence="2" id="KW-0805">Transcription regulation</keyword>
<evidence type="ECO:0000313" key="5">
    <source>
        <dbReference type="EMBL" id="WOG81615.1"/>
    </source>
</evidence>
<keyword evidence="2" id="KW-0804">Transcription</keyword>
<evidence type="ECO:0000256" key="3">
    <source>
        <dbReference type="ARBA" id="ARBA00022946"/>
    </source>
</evidence>
<evidence type="ECO:0000256" key="1">
    <source>
        <dbReference type="ARBA" id="ARBA00007692"/>
    </source>
</evidence>
<keyword evidence="3" id="KW-0809">Transit peptide</keyword>
<proteinExistence type="inferred from homology"/>
<dbReference type="PANTHER" id="PTHR13068">
    <property type="entry name" value="CGI-12 PROTEIN-RELATED"/>
    <property type="match status" value="1"/>
</dbReference>
<evidence type="ECO:0000313" key="4">
    <source>
        <dbReference type="EMBL" id="KZN08269.1"/>
    </source>
</evidence>
<gene>
    <name evidence="4" type="ORF">DCAR_001334</name>
    <name evidence="5" type="ORF">DCAR_0100766</name>
</gene>
<protein>
    <recommendedName>
        <fullName evidence="7">Transcription termination factor MTEF18, mitochondrial-like</fullName>
    </recommendedName>
</protein>
<dbReference type="Gramene" id="KZN08269">
    <property type="protein sequence ID" value="KZN08269"/>
    <property type="gene ID" value="DCAR_001334"/>
</dbReference>
<dbReference type="STRING" id="79200.A0A166FWK5"/>
<dbReference type="OMA" id="LHCTRSF"/>
<evidence type="ECO:0000313" key="6">
    <source>
        <dbReference type="Proteomes" id="UP000077755"/>
    </source>
</evidence>
<dbReference type="Proteomes" id="UP000077755">
    <property type="component" value="Chromosome 1"/>
</dbReference>
<dbReference type="OrthoDB" id="764594at2759"/>
<sequence length="571" mass="64900">MISQFKICKVFNAGCGYEKPLSRYSSVRIVCFQHSESVERGKQCVRKSVETSSSVAASRFSRGAKMEAQVALFDYLYCTRGFHYLDAEQISKNSPHFVQNLLCKVDSEEDVSRALAKFFRYNPINEFEPFLESLGLSPSELEHLLPRDLFFLGDDHILLENFHVLCEYGIPQSKIGKMFKEANEIFRYEYRILAMKLGTYEELGLSRPTVIKLVTCCPSLLVGDVQFVQVFQKLKQLGFGTDWIRDNLSDSKTYDWNRMLDTINFLADVGYNDIQMGLLFQTSPLLLFEGSGKRLYIMVCGLIKLGLEMSEVYSLFSENPQLLSAKYALNLAKAVSFMSEIGMETEAIAKVVTDQVHLLGSHPLKGPRTVLKSLEVDKATLCHIIKEDTSKLISLASKVASVKQTKLQNPSNFLEKTNFLLSLGYLENTEEMAKAWKEFRGRGDQLQERFDCLVQAGLDCSVVSSMIRHAPSVLNQSKEVLIEKIDCLRSYLGYTPESIVTFPSYLCYDIGRIKLRLSMYAWLRKQGASKPNITVSTLLVSSDARFVKYFVNIHPEGPVMWEFFRKLLHVG</sequence>
<dbReference type="EMBL" id="LNRQ01000001">
    <property type="protein sequence ID" value="KZN08269.1"/>
    <property type="molecule type" value="Genomic_DNA"/>
</dbReference>
<dbReference type="GO" id="GO:0006353">
    <property type="term" value="P:DNA-templated transcription termination"/>
    <property type="evidence" value="ECO:0007669"/>
    <property type="project" value="UniProtKB-KW"/>
</dbReference>
<dbReference type="PANTHER" id="PTHR13068:SF103">
    <property type="entry name" value="MITOCHONDRIAL TRANSCRIPTION TERMINATION FACTOR FAMILY PROTEIN"/>
    <property type="match status" value="1"/>
</dbReference>
<reference evidence="4" key="1">
    <citation type="journal article" date="2016" name="Nat. Genet.">
        <title>A high-quality carrot genome assembly provides new insights into carotenoid accumulation and asterid genome evolution.</title>
        <authorList>
            <person name="Iorizzo M."/>
            <person name="Ellison S."/>
            <person name="Senalik D."/>
            <person name="Zeng P."/>
            <person name="Satapoomin P."/>
            <person name="Huang J."/>
            <person name="Bowman M."/>
            <person name="Iovene M."/>
            <person name="Sanseverino W."/>
            <person name="Cavagnaro P."/>
            <person name="Yildiz M."/>
            <person name="Macko-Podgorni A."/>
            <person name="Moranska E."/>
            <person name="Grzebelus E."/>
            <person name="Grzebelus D."/>
            <person name="Ashrafi H."/>
            <person name="Zheng Z."/>
            <person name="Cheng S."/>
            <person name="Spooner D."/>
            <person name="Van Deynze A."/>
            <person name="Simon P."/>
        </authorList>
    </citation>
    <scope>NUCLEOTIDE SEQUENCE [LARGE SCALE GENOMIC DNA]</scope>
    <source>
        <tissue evidence="4">Leaf</tissue>
    </source>
</reference>
<dbReference type="EMBL" id="CP093343">
    <property type="protein sequence ID" value="WOG81615.1"/>
    <property type="molecule type" value="Genomic_DNA"/>
</dbReference>
<comment type="similarity">
    <text evidence="1">Belongs to the mTERF family.</text>
</comment>
<name>A0A166FWK5_DAUCS</name>
<dbReference type="InterPro" id="IPR038538">
    <property type="entry name" value="MTERF_sf"/>
</dbReference>
<dbReference type="SMART" id="SM00733">
    <property type="entry name" value="Mterf"/>
    <property type="match status" value="5"/>
</dbReference>
<dbReference type="FunFam" id="1.25.70.10:FF:000019">
    <property type="entry name" value="mTERF family protein"/>
    <property type="match status" value="1"/>
</dbReference>
<reference evidence="5" key="2">
    <citation type="submission" date="2022-03" db="EMBL/GenBank/DDBJ databases">
        <title>Draft title - Genomic analysis of global carrot germplasm unveils the trajectory of domestication and the origin of high carotenoid orange carrot.</title>
        <authorList>
            <person name="Iorizzo M."/>
            <person name="Ellison S."/>
            <person name="Senalik D."/>
            <person name="Macko-Podgorni A."/>
            <person name="Grzebelus D."/>
            <person name="Bostan H."/>
            <person name="Rolling W."/>
            <person name="Curaba J."/>
            <person name="Simon P."/>
        </authorList>
    </citation>
    <scope>NUCLEOTIDE SEQUENCE</scope>
    <source>
        <tissue evidence="5">Leaf</tissue>
    </source>
</reference>
<dbReference type="AlphaFoldDB" id="A0A166FWK5"/>
<evidence type="ECO:0000256" key="2">
    <source>
        <dbReference type="ARBA" id="ARBA00022472"/>
    </source>
</evidence>
<dbReference type="GO" id="GO:0003676">
    <property type="term" value="F:nucleic acid binding"/>
    <property type="evidence" value="ECO:0007669"/>
    <property type="project" value="InterPro"/>
</dbReference>
<evidence type="ECO:0008006" key="7">
    <source>
        <dbReference type="Google" id="ProtNLM"/>
    </source>
</evidence>
<keyword evidence="2" id="KW-0806">Transcription termination</keyword>
<dbReference type="Gene3D" id="1.25.70.10">
    <property type="entry name" value="Transcription termination factor 3, mitochondrial"/>
    <property type="match status" value="2"/>
</dbReference>